<keyword evidence="5" id="KW-0067">ATP-binding</keyword>
<evidence type="ECO:0000313" key="8">
    <source>
        <dbReference type="Proteomes" id="UP000254602"/>
    </source>
</evidence>
<evidence type="ECO:0000259" key="6">
    <source>
        <dbReference type="Pfam" id="PF00294"/>
    </source>
</evidence>
<evidence type="ECO:0000256" key="2">
    <source>
        <dbReference type="ARBA" id="ARBA00022679"/>
    </source>
</evidence>
<comment type="similarity">
    <text evidence="1">Belongs to the carbohydrate kinase PfkB family.</text>
</comment>
<proteinExistence type="inferred from homology"/>
<organism evidence="7 8">
    <name type="scientific">Pseudomonas putida</name>
    <name type="common">Arthrobacter siderocapsulatus</name>
    <dbReference type="NCBI Taxonomy" id="303"/>
    <lineage>
        <taxon>Bacteria</taxon>
        <taxon>Pseudomonadati</taxon>
        <taxon>Pseudomonadota</taxon>
        <taxon>Gammaproteobacteria</taxon>
        <taxon>Pseudomonadales</taxon>
        <taxon>Pseudomonadaceae</taxon>
        <taxon>Pseudomonas</taxon>
    </lineage>
</organism>
<dbReference type="CDD" id="cd01166">
    <property type="entry name" value="KdgK"/>
    <property type="match status" value="1"/>
</dbReference>
<dbReference type="InterPro" id="IPR029056">
    <property type="entry name" value="Ribokinase-like"/>
</dbReference>
<keyword evidence="4 7" id="KW-0418">Kinase</keyword>
<dbReference type="InterPro" id="IPR050306">
    <property type="entry name" value="PfkB_Carbo_kinase"/>
</dbReference>
<sequence length="316" mass="33953">MPEHDVLCFGETMAMFVAEQAGDLAAVGAFTKRIAGADSNVAIGLARLGFRVRWLSRVGNDSLGRFVLDTLQQEGLDCSHVEVDDHHPTGFQLKGRCDDGSDPVVEYFRRNSAASHLSLAQFSPALLQARHLHATGIPLALSAGCRALAHELVERMRSEGRSISFDPNLRPSLWPDRASMVREVNALAIKAHWLLPGLEEGRLLTGLQTPADIAAFYLDRGVEHVVIKLGGEGAYYRNAQCQGQVAPVPVAKVVDTVGAGDAFAVGVVSGLLEGRPLAEAVARGNWCGSRAVQSRGDMEGLPLRRELEAYALPKSA</sequence>
<dbReference type="PANTHER" id="PTHR43085">
    <property type="entry name" value="HEXOKINASE FAMILY MEMBER"/>
    <property type="match status" value="1"/>
</dbReference>
<dbReference type="EMBL" id="UGUY01000001">
    <property type="protein sequence ID" value="SUD69895.1"/>
    <property type="molecule type" value="Genomic_DNA"/>
</dbReference>
<evidence type="ECO:0000313" key="7">
    <source>
        <dbReference type="EMBL" id="SUD69895.1"/>
    </source>
</evidence>
<protein>
    <submittedName>
        <fullName evidence="7">Ribokinase-like domain-containing protein</fullName>
        <ecNumber evidence="7">2.7.1.-</ecNumber>
    </submittedName>
</protein>
<dbReference type="PANTHER" id="PTHR43085:SF1">
    <property type="entry name" value="PSEUDOURIDINE KINASE-RELATED"/>
    <property type="match status" value="1"/>
</dbReference>
<evidence type="ECO:0000256" key="3">
    <source>
        <dbReference type="ARBA" id="ARBA00022741"/>
    </source>
</evidence>
<evidence type="ECO:0000256" key="1">
    <source>
        <dbReference type="ARBA" id="ARBA00010688"/>
    </source>
</evidence>
<name>A0A379KQY7_PSEPU</name>
<dbReference type="GO" id="GO:0016301">
    <property type="term" value="F:kinase activity"/>
    <property type="evidence" value="ECO:0007669"/>
    <property type="project" value="UniProtKB-KW"/>
</dbReference>
<gene>
    <name evidence="7" type="primary">ydjH</name>
    <name evidence="7" type="ORF">NCTC7914_04043</name>
</gene>
<evidence type="ECO:0000256" key="4">
    <source>
        <dbReference type="ARBA" id="ARBA00022777"/>
    </source>
</evidence>
<dbReference type="InterPro" id="IPR011611">
    <property type="entry name" value="PfkB_dom"/>
</dbReference>
<dbReference type="AlphaFoldDB" id="A0A379KQY7"/>
<reference evidence="7 8" key="1">
    <citation type="submission" date="2018-06" db="EMBL/GenBank/DDBJ databases">
        <authorList>
            <consortium name="Pathogen Informatics"/>
            <person name="Doyle S."/>
        </authorList>
    </citation>
    <scope>NUCLEOTIDE SEQUENCE [LARGE SCALE GENOMIC DNA]</scope>
    <source>
        <strain evidence="7 8">NCTC7914</strain>
    </source>
</reference>
<dbReference type="GO" id="GO:0005524">
    <property type="term" value="F:ATP binding"/>
    <property type="evidence" value="ECO:0007669"/>
    <property type="project" value="UniProtKB-KW"/>
</dbReference>
<dbReference type="EC" id="2.7.1.-" evidence="7"/>
<dbReference type="Pfam" id="PF00294">
    <property type="entry name" value="PfkB"/>
    <property type="match status" value="1"/>
</dbReference>
<dbReference type="InterPro" id="IPR002173">
    <property type="entry name" value="Carboh/pur_kinase_PfkB_CS"/>
</dbReference>
<dbReference type="SUPFAM" id="SSF53613">
    <property type="entry name" value="Ribokinase-like"/>
    <property type="match status" value="1"/>
</dbReference>
<keyword evidence="2 7" id="KW-0808">Transferase</keyword>
<dbReference type="Gene3D" id="3.40.1190.20">
    <property type="match status" value="1"/>
</dbReference>
<accession>A0A379KQY7</accession>
<dbReference type="RefSeq" id="WP_046786342.1">
    <property type="nucleotide sequence ID" value="NZ_JABTYF010000002.1"/>
</dbReference>
<feature type="domain" description="Carbohydrate kinase PfkB" evidence="6">
    <location>
        <begin position="4"/>
        <end position="302"/>
    </location>
</feature>
<dbReference type="PROSITE" id="PS00584">
    <property type="entry name" value="PFKB_KINASES_2"/>
    <property type="match status" value="1"/>
</dbReference>
<dbReference type="Proteomes" id="UP000254602">
    <property type="component" value="Unassembled WGS sequence"/>
</dbReference>
<evidence type="ECO:0000256" key="5">
    <source>
        <dbReference type="ARBA" id="ARBA00022840"/>
    </source>
</evidence>
<keyword evidence="3" id="KW-0547">Nucleotide-binding</keyword>